<evidence type="ECO:0000256" key="9">
    <source>
        <dbReference type="ARBA" id="ARBA00022827"/>
    </source>
</evidence>
<evidence type="ECO:0000256" key="11">
    <source>
        <dbReference type="ARBA" id="ARBA00023268"/>
    </source>
</evidence>
<dbReference type="SUPFAM" id="SSF52374">
    <property type="entry name" value="Nucleotidylyl transferase"/>
    <property type="match status" value="1"/>
</dbReference>
<feature type="domain" description="Riboflavin kinase" evidence="15">
    <location>
        <begin position="182"/>
        <end position="304"/>
    </location>
</feature>
<dbReference type="InterPro" id="IPR002606">
    <property type="entry name" value="Riboflavin_kinase_bac"/>
</dbReference>
<evidence type="ECO:0000256" key="10">
    <source>
        <dbReference type="ARBA" id="ARBA00022840"/>
    </source>
</evidence>
<dbReference type="EMBL" id="JACRTK010000002">
    <property type="protein sequence ID" value="MBC8590514.1"/>
    <property type="molecule type" value="Genomic_DNA"/>
</dbReference>
<dbReference type="GO" id="GO:0003919">
    <property type="term" value="F:FMN adenylyltransferase activity"/>
    <property type="evidence" value="ECO:0007669"/>
    <property type="project" value="UniProtKB-UniRule"/>
</dbReference>
<evidence type="ECO:0000256" key="6">
    <source>
        <dbReference type="ARBA" id="ARBA00022695"/>
    </source>
</evidence>
<dbReference type="InterPro" id="IPR015864">
    <property type="entry name" value="FAD_synthase"/>
</dbReference>
<dbReference type="InterPro" id="IPR014729">
    <property type="entry name" value="Rossmann-like_a/b/a_fold"/>
</dbReference>
<proteinExistence type="inferred from homology"/>
<evidence type="ECO:0000256" key="12">
    <source>
        <dbReference type="ARBA" id="ARBA00047880"/>
    </source>
</evidence>
<gene>
    <name evidence="16" type="ORF">H8689_05145</name>
</gene>
<keyword evidence="6 14" id="KW-0548">Nucleotidyltransferase</keyword>
<keyword evidence="5 14" id="KW-0808">Transferase</keyword>
<dbReference type="NCBIfam" id="NF004162">
    <property type="entry name" value="PRK05627.1-5"/>
    <property type="match status" value="1"/>
</dbReference>
<reference evidence="16 17" key="1">
    <citation type="submission" date="2020-08" db="EMBL/GenBank/DDBJ databases">
        <title>Genome public.</title>
        <authorList>
            <person name="Liu C."/>
            <person name="Sun Q."/>
        </authorList>
    </citation>
    <scope>NUCLEOTIDE SEQUENCE [LARGE SCALE GENOMIC DNA]</scope>
    <source>
        <strain evidence="16 17">NSJ-26</strain>
    </source>
</reference>
<dbReference type="SMART" id="SM00904">
    <property type="entry name" value="Flavokinase"/>
    <property type="match status" value="1"/>
</dbReference>
<keyword evidence="9 14" id="KW-0274">FAD</keyword>
<comment type="catalytic activity">
    <reaction evidence="12 14">
        <text>riboflavin + ATP = FMN + ADP + H(+)</text>
        <dbReference type="Rhea" id="RHEA:14357"/>
        <dbReference type="ChEBI" id="CHEBI:15378"/>
        <dbReference type="ChEBI" id="CHEBI:30616"/>
        <dbReference type="ChEBI" id="CHEBI:57986"/>
        <dbReference type="ChEBI" id="CHEBI:58210"/>
        <dbReference type="ChEBI" id="CHEBI:456216"/>
        <dbReference type="EC" id="2.7.1.26"/>
    </reaction>
</comment>
<organism evidence="16 17">
    <name type="scientific">Wansuia hejianensis</name>
    <dbReference type="NCBI Taxonomy" id="2763667"/>
    <lineage>
        <taxon>Bacteria</taxon>
        <taxon>Bacillati</taxon>
        <taxon>Bacillota</taxon>
        <taxon>Clostridia</taxon>
        <taxon>Lachnospirales</taxon>
        <taxon>Lachnospiraceae</taxon>
        <taxon>Wansuia</taxon>
    </lineage>
</organism>
<dbReference type="PANTHER" id="PTHR22749:SF6">
    <property type="entry name" value="RIBOFLAVIN KINASE"/>
    <property type="match status" value="1"/>
</dbReference>
<protein>
    <recommendedName>
        <fullName evidence="14">Riboflavin biosynthesis protein</fullName>
    </recommendedName>
    <domain>
        <recommendedName>
            <fullName evidence="14">Riboflavin kinase</fullName>
            <ecNumber evidence="14">2.7.1.26</ecNumber>
        </recommendedName>
        <alternativeName>
            <fullName evidence="14">Flavokinase</fullName>
        </alternativeName>
    </domain>
    <domain>
        <recommendedName>
            <fullName evidence="14">FMN adenylyltransferase</fullName>
            <ecNumber evidence="14">2.7.7.2</ecNumber>
        </recommendedName>
        <alternativeName>
            <fullName evidence="14">FAD pyrophosphorylase</fullName>
        </alternativeName>
        <alternativeName>
            <fullName evidence="14">FAD synthase</fullName>
        </alternativeName>
    </domain>
</protein>
<name>A0A926F246_9FIRM</name>
<dbReference type="GO" id="GO:0005524">
    <property type="term" value="F:ATP binding"/>
    <property type="evidence" value="ECO:0007669"/>
    <property type="project" value="UniProtKB-UniRule"/>
</dbReference>
<keyword evidence="10 14" id="KW-0067">ATP-binding</keyword>
<dbReference type="Pfam" id="PF06574">
    <property type="entry name" value="FAD_syn"/>
    <property type="match status" value="1"/>
</dbReference>
<evidence type="ECO:0000256" key="3">
    <source>
        <dbReference type="ARBA" id="ARBA00022630"/>
    </source>
</evidence>
<keyword evidence="11" id="KW-0511">Multifunctional enzyme</keyword>
<comment type="catalytic activity">
    <reaction evidence="13 14">
        <text>FMN + ATP + H(+) = FAD + diphosphate</text>
        <dbReference type="Rhea" id="RHEA:17237"/>
        <dbReference type="ChEBI" id="CHEBI:15378"/>
        <dbReference type="ChEBI" id="CHEBI:30616"/>
        <dbReference type="ChEBI" id="CHEBI:33019"/>
        <dbReference type="ChEBI" id="CHEBI:57692"/>
        <dbReference type="ChEBI" id="CHEBI:58210"/>
        <dbReference type="EC" id="2.7.7.2"/>
    </reaction>
</comment>
<dbReference type="EC" id="2.7.1.26" evidence="14"/>
<evidence type="ECO:0000256" key="5">
    <source>
        <dbReference type="ARBA" id="ARBA00022679"/>
    </source>
</evidence>
<evidence type="ECO:0000256" key="14">
    <source>
        <dbReference type="PIRNR" id="PIRNR004491"/>
    </source>
</evidence>
<dbReference type="NCBIfam" id="TIGR00083">
    <property type="entry name" value="ribF"/>
    <property type="match status" value="1"/>
</dbReference>
<accession>A0A926F246</accession>
<comment type="pathway">
    <text evidence="2 14">Cofactor biosynthesis; FMN biosynthesis; FMN from riboflavin (ATP route): step 1/1.</text>
</comment>
<dbReference type="InterPro" id="IPR023465">
    <property type="entry name" value="Riboflavin_kinase_dom_sf"/>
</dbReference>
<evidence type="ECO:0000256" key="8">
    <source>
        <dbReference type="ARBA" id="ARBA00022777"/>
    </source>
</evidence>
<dbReference type="InterPro" id="IPR015865">
    <property type="entry name" value="Riboflavin_kinase_bac/euk"/>
</dbReference>
<dbReference type="AlphaFoldDB" id="A0A926F246"/>
<evidence type="ECO:0000259" key="15">
    <source>
        <dbReference type="SMART" id="SM00904"/>
    </source>
</evidence>
<comment type="similarity">
    <text evidence="14">Belongs to the ribF family.</text>
</comment>
<evidence type="ECO:0000256" key="7">
    <source>
        <dbReference type="ARBA" id="ARBA00022741"/>
    </source>
</evidence>
<dbReference type="CDD" id="cd02064">
    <property type="entry name" value="FAD_synthetase_N"/>
    <property type="match status" value="1"/>
</dbReference>
<dbReference type="GO" id="GO:0006747">
    <property type="term" value="P:FAD biosynthetic process"/>
    <property type="evidence" value="ECO:0007669"/>
    <property type="project" value="UniProtKB-UniRule"/>
</dbReference>
<dbReference type="FunFam" id="3.40.50.620:FF:000021">
    <property type="entry name" value="Riboflavin biosynthesis protein"/>
    <property type="match status" value="1"/>
</dbReference>
<evidence type="ECO:0000313" key="16">
    <source>
        <dbReference type="EMBL" id="MBC8590514.1"/>
    </source>
</evidence>
<evidence type="ECO:0000256" key="4">
    <source>
        <dbReference type="ARBA" id="ARBA00022643"/>
    </source>
</evidence>
<evidence type="ECO:0000313" key="17">
    <source>
        <dbReference type="Proteomes" id="UP000601522"/>
    </source>
</evidence>
<evidence type="ECO:0000256" key="2">
    <source>
        <dbReference type="ARBA" id="ARBA00005201"/>
    </source>
</evidence>
<dbReference type="PANTHER" id="PTHR22749">
    <property type="entry name" value="RIBOFLAVIN KINASE/FMN ADENYLYLTRANSFERASE"/>
    <property type="match status" value="1"/>
</dbReference>
<dbReference type="PIRSF" id="PIRSF004491">
    <property type="entry name" value="FAD_Synth"/>
    <property type="match status" value="1"/>
</dbReference>
<dbReference type="EC" id="2.7.7.2" evidence="14"/>
<dbReference type="Proteomes" id="UP000601522">
    <property type="component" value="Unassembled WGS sequence"/>
</dbReference>
<dbReference type="RefSeq" id="WP_249323354.1">
    <property type="nucleotide sequence ID" value="NZ_JACRTK010000002.1"/>
</dbReference>
<dbReference type="GO" id="GO:0008531">
    <property type="term" value="F:riboflavin kinase activity"/>
    <property type="evidence" value="ECO:0007669"/>
    <property type="project" value="UniProtKB-UniRule"/>
</dbReference>
<dbReference type="Pfam" id="PF01687">
    <property type="entry name" value="Flavokinase"/>
    <property type="match status" value="1"/>
</dbReference>
<keyword evidence="4 14" id="KW-0288">FMN</keyword>
<comment type="caution">
    <text evidence="16">The sequence shown here is derived from an EMBL/GenBank/DDBJ whole genome shotgun (WGS) entry which is preliminary data.</text>
</comment>
<dbReference type="Gene3D" id="2.40.30.30">
    <property type="entry name" value="Riboflavin kinase-like"/>
    <property type="match status" value="1"/>
</dbReference>
<dbReference type="Gene3D" id="3.40.50.620">
    <property type="entry name" value="HUPs"/>
    <property type="match status" value="1"/>
</dbReference>
<keyword evidence="7 14" id="KW-0547">Nucleotide-binding</keyword>
<evidence type="ECO:0000256" key="13">
    <source>
        <dbReference type="ARBA" id="ARBA00049494"/>
    </source>
</evidence>
<comment type="pathway">
    <text evidence="1 14">Cofactor biosynthesis; FAD biosynthesis; FAD from FMN: step 1/1.</text>
</comment>
<keyword evidence="8 14" id="KW-0418">Kinase</keyword>
<sequence>MEIINLNLNNYKEIRFNTAVALGNFDGIHIAHKKLILEMVISGKKSGLKPSILLFSAHTKQTLEGKSPSVLTSIEQKIEMLKELGVEVIYKIDFDDKLRKLSPNQFVTEILINKLNSRLVCVGFDYRFGFKASGDSNLLKNIGKKYGINTIIIDPIYKDNIISSTRIRKLIEEGKIETANDMLGYEYSIIGKVVDGNKVGTKLGFPTANLDPITNYIIPKLGIYETNITIGDKTYLGATSIGTNPTFNADTLKIENHIIDFNDNIYGEMIKVGFIRYLREEIKFDNIDDLKQQINKDIDNIISRN</sequence>
<keyword evidence="3 14" id="KW-0285">Flavoprotein</keyword>
<evidence type="ECO:0000256" key="1">
    <source>
        <dbReference type="ARBA" id="ARBA00004726"/>
    </source>
</evidence>
<dbReference type="InterPro" id="IPR023468">
    <property type="entry name" value="Riboflavin_kinase"/>
</dbReference>
<dbReference type="SUPFAM" id="SSF82114">
    <property type="entry name" value="Riboflavin kinase-like"/>
    <property type="match status" value="1"/>
</dbReference>
<keyword evidence="17" id="KW-1185">Reference proteome</keyword>
<dbReference type="GO" id="GO:0009231">
    <property type="term" value="P:riboflavin biosynthetic process"/>
    <property type="evidence" value="ECO:0007669"/>
    <property type="project" value="InterPro"/>
</dbReference>
<dbReference type="GO" id="GO:0009398">
    <property type="term" value="P:FMN biosynthetic process"/>
    <property type="evidence" value="ECO:0007669"/>
    <property type="project" value="UniProtKB-UniRule"/>
</dbReference>